<dbReference type="PANTHER" id="PTHR35011:SF5">
    <property type="entry name" value="SIALIC ACID TRAP TRANSPORTER SMALL PERMEASE PROTEIN SIAQ"/>
    <property type="match status" value="1"/>
</dbReference>
<proteinExistence type="inferred from homology"/>
<dbReference type="AlphaFoldDB" id="A0A1M4WVZ3"/>
<feature type="domain" description="Tripartite ATP-independent periplasmic transporters DctQ component" evidence="10">
    <location>
        <begin position="26"/>
        <end position="156"/>
    </location>
</feature>
<name>A0A1M4WVZ3_9HYPH</name>
<evidence type="ECO:0000256" key="9">
    <source>
        <dbReference type="RuleBase" id="RU369079"/>
    </source>
</evidence>
<protein>
    <recommendedName>
        <fullName evidence="9">TRAP transporter small permease protein</fullName>
    </recommendedName>
</protein>
<comment type="subunit">
    <text evidence="9">The complex comprises the extracytoplasmic solute receptor protein and the two transmembrane proteins.</text>
</comment>
<evidence type="ECO:0000256" key="4">
    <source>
        <dbReference type="ARBA" id="ARBA00022519"/>
    </source>
</evidence>
<feature type="transmembrane region" description="Helical" evidence="9">
    <location>
        <begin position="129"/>
        <end position="150"/>
    </location>
</feature>
<reference evidence="11 12" key="1">
    <citation type="submission" date="2016-11" db="EMBL/GenBank/DDBJ databases">
        <authorList>
            <person name="Jaros S."/>
            <person name="Januszkiewicz K."/>
            <person name="Wedrychowicz H."/>
        </authorList>
    </citation>
    <scope>NUCLEOTIDE SEQUENCE [LARGE SCALE GENOMIC DNA]</scope>
    <source>
        <strain evidence="11 12">DSM 17137</strain>
    </source>
</reference>
<keyword evidence="6 9" id="KW-1133">Transmembrane helix</keyword>
<evidence type="ECO:0000256" key="1">
    <source>
        <dbReference type="ARBA" id="ARBA00004429"/>
    </source>
</evidence>
<evidence type="ECO:0000256" key="7">
    <source>
        <dbReference type="ARBA" id="ARBA00023136"/>
    </source>
</evidence>
<dbReference type="InterPro" id="IPR055348">
    <property type="entry name" value="DctQ"/>
</dbReference>
<sequence>MKALGQIFDFILNAFAVVSGVILVTMMLATVVKIGMRLFLNHGILGIDQISGVMMVYMTFLGAAWVLRNDGHVTVDIVTGALAEGPRRVVLIIGSLIGAFACLLVAYFSAQTVAISLARGVMVAAELEIPRAVNLVVIPLGSFLLGIEFIRRAMRFYRGDVVASELPRMEA</sequence>
<evidence type="ECO:0000256" key="3">
    <source>
        <dbReference type="ARBA" id="ARBA00022475"/>
    </source>
</evidence>
<dbReference type="EMBL" id="FQVC01000003">
    <property type="protein sequence ID" value="SHE85233.1"/>
    <property type="molecule type" value="Genomic_DNA"/>
</dbReference>
<gene>
    <name evidence="11" type="ORF">SAMN02745223_01224</name>
</gene>
<keyword evidence="4 9" id="KW-0997">Cell inner membrane</keyword>
<evidence type="ECO:0000313" key="11">
    <source>
        <dbReference type="EMBL" id="SHE85233.1"/>
    </source>
</evidence>
<accession>A0A1M4WVZ3</accession>
<evidence type="ECO:0000259" key="10">
    <source>
        <dbReference type="Pfam" id="PF04290"/>
    </source>
</evidence>
<evidence type="ECO:0000256" key="6">
    <source>
        <dbReference type="ARBA" id="ARBA00022989"/>
    </source>
</evidence>
<comment type="similarity">
    <text evidence="8 9">Belongs to the TRAP transporter small permease family.</text>
</comment>
<evidence type="ECO:0000256" key="8">
    <source>
        <dbReference type="ARBA" id="ARBA00038436"/>
    </source>
</evidence>
<dbReference type="Proteomes" id="UP000184533">
    <property type="component" value="Unassembled WGS sequence"/>
</dbReference>
<dbReference type="Pfam" id="PF04290">
    <property type="entry name" value="DctQ"/>
    <property type="match status" value="1"/>
</dbReference>
<dbReference type="GO" id="GO:0022857">
    <property type="term" value="F:transmembrane transporter activity"/>
    <property type="evidence" value="ECO:0007669"/>
    <property type="project" value="UniProtKB-UniRule"/>
</dbReference>
<comment type="function">
    <text evidence="9">Part of the tripartite ATP-independent periplasmic (TRAP) transport system.</text>
</comment>
<feature type="transmembrane region" description="Helical" evidence="9">
    <location>
        <begin position="7"/>
        <end position="29"/>
    </location>
</feature>
<keyword evidence="5 9" id="KW-0812">Transmembrane</keyword>
<comment type="subcellular location">
    <subcellularLocation>
        <location evidence="1 9">Cell inner membrane</location>
        <topology evidence="1 9">Multi-pass membrane protein</topology>
    </subcellularLocation>
</comment>
<keyword evidence="7 9" id="KW-0472">Membrane</keyword>
<dbReference type="InterPro" id="IPR007387">
    <property type="entry name" value="TRAP_DctQ"/>
</dbReference>
<evidence type="ECO:0000256" key="2">
    <source>
        <dbReference type="ARBA" id="ARBA00022448"/>
    </source>
</evidence>
<dbReference type="GO" id="GO:0015740">
    <property type="term" value="P:C4-dicarboxylate transport"/>
    <property type="evidence" value="ECO:0007669"/>
    <property type="project" value="TreeGrafter"/>
</dbReference>
<feature type="transmembrane region" description="Helical" evidence="9">
    <location>
        <begin position="49"/>
        <end position="68"/>
    </location>
</feature>
<evidence type="ECO:0000313" key="12">
    <source>
        <dbReference type="Proteomes" id="UP000184533"/>
    </source>
</evidence>
<feature type="transmembrane region" description="Helical" evidence="9">
    <location>
        <begin position="89"/>
        <end position="109"/>
    </location>
</feature>
<keyword evidence="2 9" id="KW-0813">Transport</keyword>
<dbReference type="OrthoDB" id="8030921at2"/>
<dbReference type="GO" id="GO:0005886">
    <property type="term" value="C:plasma membrane"/>
    <property type="evidence" value="ECO:0007669"/>
    <property type="project" value="UniProtKB-SubCell"/>
</dbReference>
<evidence type="ECO:0000256" key="5">
    <source>
        <dbReference type="ARBA" id="ARBA00022692"/>
    </source>
</evidence>
<keyword evidence="3" id="KW-1003">Cell membrane</keyword>
<dbReference type="PANTHER" id="PTHR35011">
    <property type="entry name" value="2,3-DIKETO-L-GULONATE TRAP TRANSPORTER SMALL PERMEASE PROTEIN YIAM"/>
    <property type="match status" value="1"/>
</dbReference>
<dbReference type="RefSeq" id="WP_052950313.1">
    <property type="nucleotide sequence ID" value="NZ_FQVC01000003.1"/>
</dbReference>
<organism evidence="11 12">
    <name type="scientific">Devosia limi DSM 17137</name>
    <dbReference type="NCBI Taxonomy" id="1121477"/>
    <lineage>
        <taxon>Bacteria</taxon>
        <taxon>Pseudomonadati</taxon>
        <taxon>Pseudomonadota</taxon>
        <taxon>Alphaproteobacteria</taxon>
        <taxon>Hyphomicrobiales</taxon>
        <taxon>Devosiaceae</taxon>
        <taxon>Devosia</taxon>
    </lineage>
</organism>